<accession>A0A0S7ESH0</accession>
<gene>
    <name evidence="2" type="primary">PPUP9356</name>
</gene>
<protein>
    <submittedName>
        <fullName evidence="2">PPUP9356</fullName>
    </submittedName>
</protein>
<name>A0A0S7ESH0_9TELE</name>
<feature type="region of interest" description="Disordered" evidence="1">
    <location>
        <begin position="123"/>
        <end position="144"/>
    </location>
</feature>
<proteinExistence type="predicted"/>
<organism evidence="2">
    <name type="scientific">Poeciliopsis prolifica</name>
    <name type="common">blackstripe livebearer</name>
    <dbReference type="NCBI Taxonomy" id="188132"/>
    <lineage>
        <taxon>Eukaryota</taxon>
        <taxon>Metazoa</taxon>
        <taxon>Chordata</taxon>
        <taxon>Craniata</taxon>
        <taxon>Vertebrata</taxon>
        <taxon>Euteleostomi</taxon>
        <taxon>Actinopterygii</taxon>
        <taxon>Neopterygii</taxon>
        <taxon>Teleostei</taxon>
        <taxon>Neoteleostei</taxon>
        <taxon>Acanthomorphata</taxon>
        <taxon>Ovalentaria</taxon>
        <taxon>Atherinomorphae</taxon>
        <taxon>Cyprinodontiformes</taxon>
        <taxon>Poeciliidae</taxon>
        <taxon>Poeciliinae</taxon>
        <taxon>Poeciliopsis</taxon>
    </lineage>
</organism>
<dbReference type="AlphaFoldDB" id="A0A0S7ESH0"/>
<reference evidence="2" key="1">
    <citation type="submission" date="2014-12" db="EMBL/GenBank/DDBJ databases">
        <title>Parallel Evolution in Life History Adaptation Evident in the Tissue-Specific Poeciliopsis prolifica transcriptome.</title>
        <authorList>
            <person name="Jue N.K."/>
            <person name="Foley R.J."/>
            <person name="Obergfell C."/>
            <person name="Reznick D.N."/>
            <person name="O'Neill R.J."/>
            <person name="O'Neill M.J."/>
        </authorList>
    </citation>
    <scope>NUCLEOTIDE SEQUENCE</scope>
</reference>
<evidence type="ECO:0000256" key="1">
    <source>
        <dbReference type="SAM" id="MobiDB-lite"/>
    </source>
</evidence>
<evidence type="ECO:0000313" key="2">
    <source>
        <dbReference type="EMBL" id="JAO05129.1"/>
    </source>
</evidence>
<sequence length="144" mass="16500">MGMGTVRRISVESAVMRALYSPVVVKKERRQKVKHSIPRPVYIPTFIYGHKFWVETKRVRPWIQMAEMSFLHRVSRLSLKDRVGSLDIRRGVRLETPRRASRAGSGIWSECILDAPLVRGYSHLPPGEHPQEDPGYSGGTMFLD</sequence>
<dbReference type="EMBL" id="GBYX01476548">
    <property type="protein sequence ID" value="JAO05129.1"/>
    <property type="molecule type" value="Transcribed_RNA"/>
</dbReference>